<dbReference type="SUPFAM" id="SSF46785">
    <property type="entry name" value="Winged helix' DNA-binding domain"/>
    <property type="match status" value="1"/>
</dbReference>
<keyword evidence="3" id="KW-0804">Transcription</keyword>
<evidence type="ECO:0000256" key="3">
    <source>
        <dbReference type="ARBA" id="ARBA00023163"/>
    </source>
</evidence>
<keyword evidence="6" id="KW-1185">Reference proteome</keyword>
<comment type="caution">
    <text evidence="5">The sequence shown here is derived from an EMBL/GenBank/DDBJ whole genome shotgun (WGS) entry which is preliminary data.</text>
</comment>
<reference evidence="5" key="1">
    <citation type="submission" date="2017-05" db="EMBL/GenBank/DDBJ databases">
        <authorList>
            <person name="Varghese N."/>
            <person name="Submissions S."/>
        </authorList>
    </citation>
    <scope>NUCLEOTIDE SEQUENCE</scope>
    <source>
        <strain evidence="5">Su22</strain>
    </source>
</reference>
<gene>
    <name evidence="5" type="ORF">SAMN06296020_1069</name>
</gene>
<accession>A0AA45WVV3</accession>
<keyword evidence="1" id="KW-0805">Transcription regulation</keyword>
<dbReference type="PANTHER" id="PTHR38445">
    <property type="entry name" value="HTH-TYPE TRANSCRIPTIONAL REPRESSOR YTRA"/>
    <property type="match status" value="1"/>
</dbReference>
<dbReference type="Proteomes" id="UP001158066">
    <property type="component" value="Unassembled WGS sequence"/>
</dbReference>
<name>A0AA45WVV3_9CLOT</name>
<evidence type="ECO:0000256" key="2">
    <source>
        <dbReference type="ARBA" id="ARBA00023125"/>
    </source>
</evidence>
<evidence type="ECO:0000313" key="5">
    <source>
        <dbReference type="EMBL" id="SMP56035.1"/>
    </source>
</evidence>
<dbReference type="Pfam" id="PF00392">
    <property type="entry name" value="GntR"/>
    <property type="match status" value="1"/>
</dbReference>
<protein>
    <submittedName>
        <fullName evidence="5">GntR family transcriptional regulator</fullName>
    </submittedName>
</protein>
<dbReference type="GO" id="GO:0003700">
    <property type="term" value="F:DNA-binding transcription factor activity"/>
    <property type="evidence" value="ECO:0007669"/>
    <property type="project" value="InterPro"/>
</dbReference>
<dbReference type="PANTHER" id="PTHR38445:SF9">
    <property type="entry name" value="HTH-TYPE TRANSCRIPTIONAL REPRESSOR YTRA"/>
    <property type="match status" value="1"/>
</dbReference>
<dbReference type="InterPro" id="IPR036388">
    <property type="entry name" value="WH-like_DNA-bd_sf"/>
</dbReference>
<evidence type="ECO:0000313" key="6">
    <source>
        <dbReference type="Proteomes" id="UP001158066"/>
    </source>
</evidence>
<dbReference type="GO" id="GO:0003677">
    <property type="term" value="F:DNA binding"/>
    <property type="evidence" value="ECO:0007669"/>
    <property type="project" value="UniProtKB-KW"/>
</dbReference>
<organism evidence="5 6">
    <name type="scientific">Anoxynatronum buryatiense</name>
    <dbReference type="NCBI Taxonomy" id="489973"/>
    <lineage>
        <taxon>Bacteria</taxon>
        <taxon>Bacillati</taxon>
        <taxon>Bacillota</taxon>
        <taxon>Clostridia</taxon>
        <taxon>Eubacteriales</taxon>
        <taxon>Clostridiaceae</taxon>
        <taxon>Anoxynatronum</taxon>
    </lineage>
</organism>
<feature type="domain" description="HTH gntR-type" evidence="4">
    <location>
        <begin position="41"/>
        <end position="109"/>
    </location>
</feature>
<keyword evidence="2" id="KW-0238">DNA-binding</keyword>
<dbReference type="CDD" id="cd07377">
    <property type="entry name" value="WHTH_GntR"/>
    <property type="match status" value="1"/>
</dbReference>
<dbReference type="Gene3D" id="1.10.10.10">
    <property type="entry name" value="Winged helix-like DNA-binding domain superfamily/Winged helix DNA-binding domain"/>
    <property type="match status" value="1"/>
</dbReference>
<evidence type="ECO:0000256" key="1">
    <source>
        <dbReference type="ARBA" id="ARBA00023015"/>
    </source>
</evidence>
<dbReference type="AlphaFoldDB" id="A0AA45WVV3"/>
<dbReference type="PROSITE" id="PS50949">
    <property type="entry name" value="HTH_GNTR"/>
    <property type="match status" value="1"/>
</dbReference>
<dbReference type="SMART" id="SM00345">
    <property type="entry name" value="HTH_GNTR"/>
    <property type="match status" value="1"/>
</dbReference>
<dbReference type="EMBL" id="FXUF01000006">
    <property type="protein sequence ID" value="SMP56035.1"/>
    <property type="molecule type" value="Genomic_DNA"/>
</dbReference>
<proteinExistence type="predicted"/>
<dbReference type="InterPro" id="IPR000524">
    <property type="entry name" value="Tscrpt_reg_HTH_GntR"/>
</dbReference>
<evidence type="ECO:0000259" key="4">
    <source>
        <dbReference type="PROSITE" id="PS50949"/>
    </source>
</evidence>
<dbReference type="InterPro" id="IPR036390">
    <property type="entry name" value="WH_DNA-bd_sf"/>
</dbReference>
<sequence length="160" mass="18322">MTALLSRYTAVPPKGKKKIPAELIGIQRGEAMLQLDLRSRQPIYEQLIEKIKELIITEVWRTDDQLPSVRALAQQLTINPNTIQKAYRELEREGFIYTVKGRGNFVAPIDITMHREKLAKIQEEIARLLAEAMYLGMTKEKLMHLVHQAAEQTGGEQQND</sequence>